<dbReference type="Proteomes" id="UP000321046">
    <property type="component" value="Unassembled WGS sequence"/>
</dbReference>
<dbReference type="SMART" id="SM00091">
    <property type="entry name" value="PAS"/>
    <property type="match status" value="1"/>
</dbReference>
<dbReference type="CDD" id="cd00082">
    <property type="entry name" value="HisKA"/>
    <property type="match status" value="1"/>
</dbReference>
<evidence type="ECO:0000256" key="4">
    <source>
        <dbReference type="PROSITE-ProRule" id="PRU00169"/>
    </source>
</evidence>
<dbReference type="AlphaFoldDB" id="A0A5C6XIF8"/>
<comment type="catalytic activity">
    <reaction evidence="1">
        <text>ATP + protein L-histidine = ADP + protein N-phospho-L-histidine.</text>
        <dbReference type="EC" id="2.7.13.3"/>
    </reaction>
</comment>
<dbReference type="CDD" id="cd00130">
    <property type="entry name" value="PAS"/>
    <property type="match status" value="1"/>
</dbReference>
<dbReference type="Gene3D" id="3.30.450.20">
    <property type="entry name" value="PAS domain"/>
    <property type="match status" value="1"/>
</dbReference>
<dbReference type="RefSeq" id="WP_146972674.1">
    <property type="nucleotide sequence ID" value="NZ_VOSL01000014.1"/>
</dbReference>
<dbReference type="InterPro" id="IPR001789">
    <property type="entry name" value="Sig_transdc_resp-reg_receiver"/>
</dbReference>
<dbReference type="EC" id="2.7.13.3" evidence="2"/>
<evidence type="ECO:0000256" key="5">
    <source>
        <dbReference type="SAM" id="MobiDB-lite"/>
    </source>
</evidence>
<dbReference type="PROSITE" id="PS50109">
    <property type="entry name" value="HIS_KIN"/>
    <property type="match status" value="1"/>
</dbReference>
<dbReference type="Pfam" id="PF00512">
    <property type="entry name" value="HisKA"/>
    <property type="match status" value="1"/>
</dbReference>
<evidence type="ECO:0000256" key="1">
    <source>
        <dbReference type="ARBA" id="ARBA00000085"/>
    </source>
</evidence>
<dbReference type="Gene3D" id="1.10.287.130">
    <property type="match status" value="1"/>
</dbReference>
<evidence type="ECO:0000259" key="7">
    <source>
        <dbReference type="PROSITE" id="PS50109"/>
    </source>
</evidence>
<feature type="domain" description="PAS" evidence="9">
    <location>
        <begin position="226"/>
        <end position="268"/>
    </location>
</feature>
<dbReference type="PROSITE" id="PS50110">
    <property type="entry name" value="RESPONSE_REGULATORY"/>
    <property type="match status" value="1"/>
</dbReference>
<evidence type="ECO:0000259" key="9">
    <source>
        <dbReference type="PROSITE" id="PS50112"/>
    </source>
</evidence>
<sequence>MTRLCVPPDDAPRIPLLFSPPVSFFTPPELREATTYEAYQHRVAALLGLGLWIWAPVFALLYITLFDIVLLFAELMIAGVIGLFTIWRMRKTRDEVWLAHQTCAVLSAVLFVLTLHTGGIFSPVLFWLLLVPVVSITIAGPSRAIWFWMAVSIAILLVFYLEWIPEWPLLTINNHRLILFLSMLGLLLATMMMFGARYQIERWLMERNAQSQSRLQELHVQTEQIARATMIEIMERTPQGVLLLDEQGTPIYANASFRELSAYTDENLPAHHASTLLSAPDGSPLPGLLSGQSQNIPAQLRVASGEQLAIKLSIFTTTFDQQEVRVLLITDLSQEHELQSRIAQMDRMITAGTLAAGVAHEINNPLAYVASNVEYLLEKVAEGDIDRDTLLTSLEDVHYGTRRVRKIVDDLRDLSRAPTDDIYPVDIATILDSTLLMVEHRVQQRARLIRDIDDLPSAMLNESGLSQVLLNLFVNAVQAIEPGAPDQNQVRVSAKRADNNLIITIEDSGKGIAPEQLERIFEPFYTTKPIGEGTGLGLSICRKIIAEMNGDIEVESTPGQGTTFQIIIPTRWLGTVTITTPTPGTLKAQPFNLTPEVREDRAPVAQNPAAEPVSRAGAPADATTPHEDAPAPAGVFLIDDNAMLLRALRRQLKSRVALHTFESAAEALDAIEAGADPRLIVCDLEMPAIGGARLYQQLREEHPALAERMIFMTGGAYSAESKHFLESGDFTVLSKPFPSAELETLIARATAAV</sequence>
<dbReference type="PANTHER" id="PTHR43065">
    <property type="entry name" value="SENSOR HISTIDINE KINASE"/>
    <property type="match status" value="1"/>
</dbReference>
<feature type="transmembrane region" description="Helical" evidence="6">
    <location>
        <begin position="145"/>
        <end position="165"/>
    </location>
</feature>
<feature type="transmembrane region" description="Helical" evidence="6">
    <location>
        <begin position="43"/>
        <end position="63"/>
    </location>
</feature>
<keyword evidence="3 4" id="KW-0597">Phosphoprotein</keyword>
<dbReference type="InterPro" id="IPR035965">
    <property type="entry name" value="PAS-like_dom_sf"/>
</dbReference>
<dbReference type="SUPFAM" id="SSF55874">
    <property type="entry name" value="ATPase domain of HSP90 chaperone/DNA topoisomerase II/histidine kinase"/>
    <property type="match status" value="1"/>
</dbReference>
<dbReference type="InterPro" id="IPR036097">
    <property type="entry name" value="HisK_dim/P_sf"/>
</dbReference>
<organism evidence="10 11">
    <name type="scientific">Lujinxingia vulgaris</name>
    <dbReference type="NCBI Taxonomy" id="2600176"/>
    <lineage>
        <taxon>Bacteria</taxon>
        <taxon>Deltaproteobacteria</taxon>
        <taxon>Bradymonadales</taxon>
        <taxon>Lujinxingiaceae</taxon>
        <taxon>Lujinxingia</taxon>
    </lineage>
</organism>
<dbReference type="SMART" id="SM00387">
    <property type="entry name" value="HATPase_c"/>
    <property type="match status" value="1"/>
</dbReference>
<evidence type="ECO:0000313" key="11">
    <source>
        <dbReference type="Proteomes" id="UP000321046"/>
    </source>
</evidence>
<dbReference type="OrthoDB" id="9805967at2"/>
<gene>
    <name evidence="10" type="ORF">FRC96_03310</name>
</gene>
<dbReference type="InterPro" id="IPR003594">
    <property type="entry name" value="HATPase_dom"/>
</dbReference>
<evidence type="ECO:0000259" key="8">
    <source>
        <dbReference type="PROSITE" id="PS50110"/>
    </source>
</evidence>
<feature type="transmembrane region" description="Helical" evidence="6">
    <location>
        <begin position="69"/>
        <end position="89"/>
    </location>
</feature>
<keyword evidence="6" id="KW-0472">Membrane</keyword>
<dbReference type="InterPro" id="IPR005467">
    <property type="entry name" value="His_kinase_dom"/>
</dbReference>
<dbReference type="InterPro" id="IPR000014">
    <property type="entry name" value="PAS"/>
</dbReference>
<dbReference type="InterPro" id="IPR004358">
    <property type="entry name" value="Sig_transdc_His_kin-like_C"/>
</dbReference>
<dbReference type="SMART" id="SM00388">
    <property type="entry name" value="HisKA"/>
    <property type="match status" value="1"/>
</dbReference>
<dbReference type="Pfam" id="PF00072">
    <property type="entry name" value="Response_reg"/>
    <property type="match status" value="1"/>
</dbReference>
<reference evidence="10 11" key="1">
    <citation type="submission" date="2019-08" db="EMBL/GenBank/DDBJ databases">
        <title>Bradymonadales sp. TMQ2.</title>
        <authorList>
            <person name="Liang Q."/>
        </authorList>
    </citation>
    <scope>NUCLEOTIDE SEQUENCE [LARGE SCALE GENOMIC DNA]</scope>
    <source>
        <strain evidence="10 11">TMQ2</strain>
    </source>
</reference>
<dbReference type="SMART" id="SM00448">
    <property type="entry name" value="REC"/>
    <property type="match status" value="1"/>
</dbReference>
<evidence type="ECO:0000256" key="3">
    <source>
        <dbReference type="ARBA" id="ARBA00022553"/>
    </source>
</evidence>
<evidence type="ECO:0000256" key="6">
    <source>
        <dbReference type="SAM" id="Phobius"/>
    </source>
</evidence>
<dbReference type="InterPro" id="IPR036890">
    <property type="entry name" value="HATPase_C_sf"/>
</dbReference>
<keyword evidence="6" id="KW-1133">Transmembrane helix</keyword>
<feature type="domain" description="Histidine kinase" evidence="7">
    <location>
        <begin position="357"/>
        <end position="572"/>
    </location>
</feature>
<dbReference type="SUPFAM" id="SSF52172">
    <property type="entry name" value="CheY-like"/>
    <property type="match status" value="1"/>
</dbReference>
<protein>
    <recommendedName>
        <fullName evidence="2">histidine kinase</fullName>
        <ecNumber evidence="2">2.7.13.3</ecNumber>
    </recommendedName>
</protein>
<dbReference type="InterPro" id="IPR011006">
    <property type="entry name" value="CheY-like_superfamily"/>
</dbReference>
<dbReference type="PANTHER" id="PTHR43065:SF50">
    <property type="entry name" value="HISTIDINE KINASE"/>
    <property type="match status" value="1"/>
</dbReference>
<dbReference type="SUPFAM" id="SSF47384">
    <property type="entry name" value="Homodimeric domain of signal transducing histidine kinase"/>
    <property type="match status" value="1"/>
</dbReference>
<dbReference type="PROSITE" id="PS50112">
    <property type="entry name" value="PAS"/>
    <property type="match status" value="1"/>
</dbReference>
<dbReference type="SUPFAM" id="SSF55785">
    <property type="entry name" value="PYP-like sensor domain (PAS domain)"/>
    <property type="match status" value="1"/>
</dbReference>
<feature type="region of interest" description="Disordered" evidence="5">
    <location>
        <begin position="600"/>
        <end position="626"/>
    </location>
</feature>
<feature type="transmembrane region" description="Helical" evidence="6">
    <location>
        <begin position="177"/>
        <end position="198"/>
    </location>
</feature>
<comment type="caution">
    <text evidence="10">The sequence shown here is derived from an EMBL/GenBank/DDBJ whole genome shotgun (WGS) entry which is preliminary data.</text>
</comment>
<dbReference type="EMBL" id="VOSL01000014">
    <property type="protein sequence ID" value="TXD42708.1"/>
    <property type="molecule type" value="Genomic_DNA"/>
</dbReference>
<dbReference type="InterPro" id="IPR003661">
    <property type="entry name" value="HisK_dim/P_dom"/>
</dbReference>
<proteinExistence type="predicted"/>
<dbReference type="Gene3D" id="3.40.50.2300">
    <property type="match status" value="1"/>
</dbReference>
<dbReference type="GO" id="GO:0000155">
    <property type="term" value="F:phosphorelay sensor kinase activity"/>
    <property type="evidence" value="ECO:0007669"/>
    <property type="project" value="InterPro"/>
</dbReference>
<dbReference type="Gene3D" id="3.30.565.10">
    <property type="entry name" value="Histidine kinase-like ATPase, C-terminal domain"/>
    <property type="match status" value="1"/>
</dbReference>
<feature type="domain" description="Response regulatory" evidence="8">
    <location>
        <begin position="634"/>
        <end position="750"/>
    </location>
</feature>
<dbReference type="PRINTS" id="PR00344">
    <property type="entry name" value="BCTRLSENSOR"/>
</dbReference>
<accession>A0A5C6XIF8</accession>
<name>A0A5C6XIF8_9DELT</name>
<evidence type="ECO:0000313" key="10">
    <source>
        <dbReference type="EMBL" id="TXD42708.1"/>
    </source>
</evidence>
<dbReference type="Pfam" id="PF02518">
    <property type="entry name" value="HATPase_c"/>
    <property type="match status" value="1"/>
</dbReference>
<feature type="modified residue" description="4-aspartylphosphate" evidence="4">
    <location>
        <position position="683"/>
    </location>
</feature>
<evidence type="ECO:0000256" key="2">
    <source>
        <dbReference type="ARBA" id="ARBA00012438"/>
    </source>
</evidence>
<keyword evidence="6" id="KW-0812">Transmembrane</keyword>